<evidence type="ECO:0000313" key="2">
    <source>
        <dbReference type="EMBL" id="KAF7566133.1"/>
    </source>
</evidence>
<evidence type="ECO:0000313" key="3">
    <source>
        <dbReference type="Proteomes" id="UP000245464"/>
    </source>
</evidence>
<gene>
    <name evidence="2" type="ORF">PtrM4_144530</name>
</gene>
<dbReference type="GeneID" id="90957971"/>
<evidence type="ECO:0000259" key="1">
    <source>
        <dbReference type="PROSITE" id="PS50878"/>
    </source>
</evidence>
<dbReference type="RefSeq" id="XP_065959737.1">
    <property type="nucleotide sequence ID" value="XM_066109754.1"/>
</dbReference>
<proteinExistence type="predicted"/>
<reference evidence="2 3" key="1">
    <citation type="journal article" date="2018" name="BMC Genomics">
        <title>Comparative genomics of the wheat fungal pathogen Pyrenophora tritici-repentis reveals chromosomal variations and genome plasticity.</title>
        <authorList>
            <person name="Moolhuijzen P."/>
            <person name="See P.T."/>
            <person name="Hane J.K."/>
            <person name="Shi G."/>
            <person name="Liu Z."/>
            <person name="Oliver R.P."/>
            <person name="Moffat C.S."/>
        </authorList>
    </citation>
    <scope>NUCLEOTIDE SEQUENCE [LARGE SCALE GENOMIC DNA]</scope>
    <source>
        <strain evidence="2">M4</strain>
    </source>
</reference>
<dbReference type="AlphaFoldDB" id="A0A834RKY3"/>
<dbReference type="InterPro" id="IPR000477">
    <property type="entry name" value="RT_dom"/>
</dbReference>
<comment type="caution">
    <text evidence="2">The sequence shown here is derived from an EMBL/GenBank/DDBJ whole genome shotgun (WGS) entry which is preliminary data.</text>
</comment>
<dbReference type="PANTHER" id="PTHR33481">
    <property type="entry name" value="REVERSE TRANSCRIPTASE"/>
    <property type="match status" value="1"/>
</dbReference>
<dbReference type="Pfam" id="PF00078">
    <property type="entry name" value="RVT_1"/>
    <property type="match status" value="1"/>
</dbReference>
<name>A0A834RKY3_9PLEO</name>
<dbReference type="PROSITE" id="PS50878">
    <property type="entry name" value="RT_POL"/>
    <property type="match status" value="1"/>
</dbReference>
<feature type="domain" description="Reverse transcriptase" evidence="1">
    <location>
        <begin position="1"/>
        <end position="149"/>
    </location>
</feature>
<accession>A0A834RKY3</accession>
<dbReference type="Proteomes" id="UP000245464">
    <property type="component" value="Chromosome 9"/>
</dbReference>
<sequence>MRGLVIVRYEGRGNRENEYNQDAAGLITVGVGEPKIRAGIPQGSPVSPIFFLIYIRDLFPALQSFQLSYIDDLSLTTSSTSLKKNIRALQKEIATLFAKGEQLDIIFDTSKTELIHFTAKKERIERALILPNNDRIEHKDTVKWLGIYLDNRLSFKSHVSIRVSQARQAFYRLGRLANIELGLSTHAIRQLYLACVTSVSDYGAQIYWQNQPYATKKLQSLHNLACRKTLGVFRTAPTVPTSRLSNKQVKQVTALNLTCLVQT</sequence>
<protein>
    <recommendedName>
        <fullName evidence="1">Reverse transcriptase domain-containing protein</fullName>
    </recommendedName>
</protein>
<dbReference type="EMBL" id="NQIK02000009">
    <property type="protein sequence ID" value="KAF7566133.1"/>
    <property type="molecule type" value="Genomic_DNA"/>
</dbReference>
<organism evidence="2 3">
    <name type="scientific">Pyrenophora tritici-repentis</name>
    <dbReference type="NCBI Taxonomy" id="45151"/>
    <lineage>
        <taxon>Eukaryota</taxon>
        <taxon>Fungi</taxon>
        <taxon>Dikarya</taxon>
        <taxon>Ascomycota</taxon>
        <taxon>Pezizomycotina</taxon>
        <taxon>Dothideomycetes</taxon>
        <taxon>Pleosporomycetidae</taxon>
        <taxon>Pleosporales</taxon>
        <taxon>Pleosporineae</taxon>
        <taxon>Pleosporaceae</taxon>
        <taxon>Pyrenophora</taxon>
    </lineage>
</organism>
<dbReference type="KEGG" id="ptrr:90957971"/>
<dbReference type="PANTHER" id="PTHR33481:SF1">
    <property type="entry name" value="ENDONUCLEASE_EXONUCLEASE_PHOSPHATASE DOMAIN-CONTAINING PROTEIN-RELATED"/>
    <property type="match status" value="1"/>
</dbReference>